<evidence type="ECO:0000313" key="1">
    <source>
        <dbReference type="EMBL" id="UJQ87180.1"/>
    </source>
</evidence>
<reference evidence="1" key="1">
    <citation type="submission" date="2021-11" db="EMBL/GenBank/DDBJ databases">
        <authorList>
            <person name="Sydney V."/>
            <person name="Hansen K."/>
            <person name="Christner J."/>
            <person name="Deckinger K."/>
            <person name="Miller H."/>
            <person name="Baileys A."/>
            <person name="Berdar T."/>
            <person name="Fuhrer G."/>
            <person name="Everett M."/>
            <person name="Evans I."/>
            <person name="Harbison A."/>
            <person name="Jacks D."/>
            <person name="Philbrick A."/>
            <person name="Learn C."/>
            <person name="Swerdlow S.J."/>
            <person name="Klyczek K."/>
            <person name="Garlena R.A."/>
            <person name="Russell D.A."/>
            <person name="Jacobs-Sera D."/>
            <person name="Hatfull G.F."/>
        </authorList>
    </citation>
    <scope>NUCLEOTIDE SEQUENCE</scope>
</reference>
<evidence type="ECO:0000313" key="2">
    <source>
        <dbReference type="Proteomes" id="UP001200142"/>
    </source>
</evidence>
<proteinExistence type="predicted"/>
<dbReference type="SUPFAM" id="SSF56091">
    <property type="entry name" value="DNA ligase/mRNA capping enzyme, catalytic domain"/>
    <property type="match status" value="1"/>
</dbReference>
<accession>A0AA49GZC1</accession>
<dbReference type="KEGG" id="vg:77953925"/>
<organism evidence="1 2">
    <name type="scientific">Arthrobacter phage BaileyBlu</name>
    <dbReference type="NCBI Taxonomy" id="2910754"/>
    <lineage>
        <taxon>Viruses</taxon>
        <taxon>Duplodnaviria</taxon>
        <taxon>Heunggongvirae</taxon>
        <taxon>Uroviricota</taxon>
        <taxon>Caudoviricetes</taxon>
        <taxon>Casidaviridae</taxon>
        <taxon>Baileybluvirus</taxon>
        <taxon>Baileybluvirus baileyblu</taxon>
    </lineage>
</organism>
<keyword evidence="2" id="KW-1185">Reference proteome</keyword>
<name>A0AA49GZC1_9CAUD</name>
<keyword evidence="1" id="KW-0436">Ligase</keyword>
<dbReference type="GO" id="GO:0016874">
    <property type="term" value="F:ligase activity"/>
    <property type="evidence" value="ECO:0007669"/>
    <property type="project" value="UniProtKB-KW"/>
</dbReference>
<dbReference type="GeneID" id="77953925"/>
<gene>
    <name evidence="1" type="primary">42</name>
    <name evidence="1" type="ORF">SEA_BAILEYBLU_42</name>
</gene>
<sequence length="95" mass="10948">MVAELIERRRRQVLVHSILYYRLDASIIPDATFDKWAHELADLQRNHPAASEGVAYMRDAFRGFTGDSGHHLPLTDPRATYLARHLLTDHERNLA</sequence>
<dbReference type="EMBL" id="OL455900">
    <property type="protein sequence ID" value="UJQ87180.1"/>
    <property type="molecule type" value="Genomic_DNA"/>
</dbReference>
<dbReference type="Pfam" id="PF22745">
    <property type="entry name" value="Nlig-Ia"/>
    <property type="match status" value="1"/>
</dbReference>
<dbReference type="Gene3D" id="1.10.287.610">
    <property type="entry name" value="Helix hairpin bin"/>
    <property type="match status" value="1"/>
</dbReference>
<dbReference type="Proteomes" id="UP001200142">
    <property type="component" value="Segment"/>
</dbReference>
<protein>
    <submittedName>
        <fullName evidence="1">DNA ligase</fullName>
    </submittedName>
</protein>
<dbReference type="RefSeq" id="YP_010677546.1">
    <property type="nucleotide sequence ID" value="NC_071022.1"/>
</dbReference>